<reference evidence="11" key="1">
    <citation type="journal article" date="2018" name="Nat. Plants">
        <title>Whole-genome landscape of Medicago truncatula symbiotic genes.</title>
        <authorList>
            <person name="Pecrix Y."/>
            <person name="Gamas P."/>
            <person name="Carrere S."/>
        </authorList>
    </citation>
    <scope>NUCLEOTIDE SEQUENCE</scope>
    <source>
        <tissue evidence="11">Leaves</tissue>
    </source>
</reference>
<dbReference type="PROSITE" id="PS50157">
    <property type="entry name" value="ZINC_FINGER_C2H2_2"/>
    <property type="match status" value="2"/>
</dbReference>
<keyword evidence="5" id="KW-0949">S-adenosyl-L-methionine</keyword>
<evidence type="ECO:0000256" key="3">
    <source>
        <dbReference type="ARBA" id="ARBA00022603"/>
    </source>
</evidence>
<protein>
    <submittedName>
        <fullName evidence="11">Putative histone-lysine N-methyltransferase transcription factor C2H2 family</fullName>
        <ecNumber evidence="11">2.1.1.43</ecNumber>
    </submittedName>
</protein>
<dbReference type="GO" id="GO:0032259">
    <property type="term" value="P:methylation"/>
    <property type="evidence" value="ECO:0007669"/>
    <property type="project" value="UniProtKB-KW"/>
</dbReference>
<dbReference type="GO" id="GO:0008270">
    <property type="term" value="F:zinc ion binding"/>
    <property type="evidence" value="ECO:0007669"/>
    <property type="project" value="UniProtKB-KW"/>
</dbReference>
<dbReference type="PROSITE" id="PS50868">
    <property type="entry name" value="POST_SET"/>
    <property type="match status" value="1"/>
</dbReference>
<accession>A0A396IIM0</accession>
<sequence length="1064" mass="121841">MIFDGTVIMLLGVQNSHMEELICVENRQDDIFKFDEEVIEVQCETSRNNNREEAELSFSEWLEVDEHLAVWFKWKENWHAGIKCASADWPLSTIKAKPTNDNEQNKYIVIFSPETRNYSWVDMLLVKSIHEFPQPIAYETYHEGLKMVQDLTIARQFIMQKLAVEMLYIINQFHLNALIEAARNVLVWKQFAMEASHCRRYLDLGIMVQRLQKNIMHCYIKDNWKLHSSESWAERCQGANNAQTVELLQEELFDSILWNDVHTLRDAPAQQNLCFEWNTWNHDVMKWFSTFLSFSSSSDTQQHASGSDGMHQASLQVGSKRPKLKVHRAYTHSRKEGTVEVPMVTEFPSQLISPVSETVVQSVDSEILFNNGTISRPLDETVVQISEEHDAKEGILDRQCQAYVESKGRQCVRMAIKNDIYCCAHFSKKKEKSVKVLTPYCGGTTIDGSRCKNHSLPSFTFCKKHLCIADRNNRSNSNCHTLKRKYEESCSGQKNPLEIDTVLIIDDDDSFCAKNILGETLMLSGNDHNEIDAFRQTESSNHGNDHNKDSCFHNENINKCKICFEEFANDQTLGDHWMENHKKEAQWLFKSYACALCFNSFTNKNLLESHVQKGHCVKFDENCLLLLCIPCGEYFGNMEELWLHVKSVHPAELKLSKSPKQLSLSTGDVSLEVTGKGNEMGETSMQQPQCLEVANIFSSDIQKTKDQPNNLDILSNACTACCKQNLTEKSTNVSDPASIVMEQDESQSIINSNYARLGSSQKALVLCDDISCGMESTPVICVVDQNILNSLFEQEQQYINLPRPWMNFTYVTKPMLGASSRLDFYEGQQLKCYCSSSTCCCETCDHVYLFDNDYDTAKDIFGKTMHKKFPYDNNGRIILEEGYLVYECNDKCRCDKTCPNRILQNGIRVKLEVFKTEKKGWGVRAGEAISRGTFVCEYIGEVLEEQEAHNRCKSYGEEHCSYFYVVDARVNDMSRLIERQAQYIIDSTRYGNVSRFVNNSCSPNLLSYQVLVESMDCKRSRIGLYASRDIAFGEELTCNYHYELVLGKGSPCLCGSSKCRGRLY</sequence>
<dbReference type="SMART" id="SM00468">
    <property type="entry name" value="PreSET"/>
    <property type="match status" value="1"/>
</dbReference>
<dbReference type="InterPro" id="IPR013087">
    <property type="entry name" value="Znf_C2H2_type"/>
</dbReference>
<dbReference type="PANTHER" id="PTHR47325">
    <property type="entry name" value="HISTONE-LYSINE N-METHYLTRANSFERASE SUVR5"/>
    <property type="match status" value="1"/>
</dbReference>
<feature type="domain" description="C2H2-type" evidence="7">
    <location>
        <begin position="626"/>
        <end position="654"/>
    </location>
</feature>
<keyword evidence="6" id="KW-0479">Metal-binding</keyword>
<dbReference type="InterPro" id="IPR003616">
    <property type="entry name" value="Post-SET_dom"/>
</dbReference>
<dbReference type="EMBL" id="PSQE01000004">
    <property type="protein sequence ID" value="RHN65010.1"/>
    <property type="molecule type" value="Genomic_DNA"/>
</dbReference>
<evidence type="ECO:0000259" key="10">
    <source>
        <dbReference type="PROSITE" id="PS50868"/>
    </source>
</evidence>
<evidence type="ECO:0000256" key="1">
    <source>
        <dbReference type="ARBA" id="ARBA00004286"/>
    </source>
</evidence>
<dbReference type="PROSITE" id="PS50280">
    <property type="entry name" value="SET"/>
    <property type="match status" value="1"/>
</dbReference>
<dbReference type="PANTHER" id="PTHR47325:SF2">
    <property type="entry name" value="HISTONE-LYSINE N-METHYLTRANSFERASE SUVR5-LIKE PROTEIN"/>
    <property type="match status" value="1"/>
</dbReference>
<dbReference type="PROSITE" id="PS00028">
    <property type="entry name" value="ZINC_FINGER_C2H2_1"/>
    <property type="match status" value="3"/>
</dbReference>
<feature type="domain" description="Post-SET" evidence="10">
    <location>
        <begin position="1048"/>
        <end position="1064"/>
    </location>
</feature>
<dbReference type="Gramene" id="rna27900">
    <property type="protein sequence ID" value="RHN65010.1"/>
    <property type="gene ID" value="gene27900"/>
</dbReference>
<comment type="caution">
    <text evidence="11">The sequence shown here is derived from an EMBL/GenBank/DDBJ whole genome shotgun (WGS) entry which is preliminary data.</text>
</comment>
<dbReference type="Proteomes" id="UP000265566">
    <property type="component" value="Chromosome 4"/>
</dbReference>
<dbReference type="SMART" id="SM00355">
    <property type="entry name" value="ZnF_C2H2"/>
    <property type="match status" value="3"/>
</dbReference>
<dbReference type="GO" id="GO:0005694">
    <property type="term" value="C:chromosome"/>
    <property type="evidence" value="ECO:0007669"/>
    <property type="project" value="UniProtKB-SubCell"/>
</dbReference>
<dbReference type="SUPFAM" id="SSF82199">
    <property type="entry name" value="SET domain"/>
    <property type="match status" value="1"/>
</dbReference>
<dbReference type="GO" id="GO:0042054">
    <property type="term" value="F:histone methyltransferase activity"/>
    <property type="evidence" value="ECO:0007669"/>
    <property type="project" value="InterPro"/>
</dbReference>
<dbReference type="Pfam" id="PF05033">
    <property type="entry name" value="Pre-SET"/>
    <property type="match status" value="1"/>
</dbReference>
<feature type="domain" description="C2H2-type" evidence="7">
    <location>
        <begin position="592"/>
        <end position="615"/>
    </location>
</feature>
<evidence type="ECO:0000259" key="7">
    <source>
        <dbReference type="PROSITE" id="PS50157"/>
    </source>
</evidence>
<name>A0A396IIM0_MEDTR</name>
<dbReference type="AlphaFoldDB" id="A0A396IIM0"/>
<comment type="subcellular location">
    <subcellularLocation>
        <location evidence="1">Chromosome</location>
    </subcellularLocation>
</comment>
<keyword evidence="2" id="KW-0158">Chromosome</keyword>
<feature type="domain" description="Pre-SET" evidence="9">
    <location>
        <begin position="830"/>
        <end position="906"/>
    </location>
</feature>
<gene>
    <name evidence="11" type="ORF">MtrunA17_Chr4g0075321</name>
</gene>
<dbReference type="InterPro" id="IPR001214">
    <property type="entry name" value="SET_dom"/>
</dbReference>
<keyword evidence="4 11" id="KW-0808">Transferase</keyword>
<feature type="domain" description="SET" evidence="8">
    <location>
        <begin position="909"/>
        <end position="1041"/>
    </location>
</feature>
<dbReference type="Gene3D" id="3.30.160.60">
    <property type="entry name" value="Classic Zinc Finger"/>
    <property type="match status" value="1"/>
</dbReference>
<evidence type="ECO:0000259" key="9">
    <source>
        <dbReference type="PROSITE" id="PS50867"/>
    </source>
</evidence>
<evidence type="ECO:0000259" key="8">
    <source>
        <dbReference type="PROSITE" id="PS50280"/>
    </source>
</evidence>
<dbReference type="GO" id="GO:0005634">
    <property type="term" value="C:nucleus"/>
    <property type="evidence" value="ECO:0007669"/>
    <property type="project" value="InterPro"/>
</dbReference>
<dbReference type="Pfam" id="PF00856">
    <property type="entry name" value="SET"/>
    <property type="match status" value="1"/>
</dbReference>
<evidence type="ECO:0000256" key="6">
    <source>
        <dbReference type="PROSITE-ProRule" id="PRU00042"/>
    </source>
</evidence>
<evidence type="ECO:0000256" key="2">
    <source>
        <dbReference type="ARBA" id="ARBA00022454"/>
    </source>
</evidence>
<keyword evidence="6" id="KW-0862">Zinc</keyword>
<evidence type="ECO:0000313" key="11">
    <source>
        <dbReference type="EMBL" id="RHN65010.1"/>
    </source>
</evidence>
<dbReference type="SMART" id="SM00317">
    <property type="entry name" value="SET"/>
    <property type="match status" value="1"/>
</dbReference>
<dbReference type="PROSITE" id="PS50867">
    <property type="entry name" value="PRE_SET"/>
    <property type="match status" value="1"/>
</dbReference>
<organism evidence="11">
    <name type="scientific">Medicago truncatula</name>
    <name type="common">Barrel medic</name>
    <name type="synonym">Medicago tribuloides</name>
    <dbReference type="NCBI Taxonomy" id="3880"/>
    <lineage>
        <taxon>Eukaryota</taxon>
        <taxon>Viridiplantae</taxon>
        <taxon>Streptophyta</taxon>
        <taxon>Embryophyta</taxon>
        <taxon>Tracheophyta</taxon>
        <taxon>Spermatophyta</taxon>
        <taxon>Magnoliopsida</taxon>
        <taxon>eudicotyledons</taxon>
        <taxon>Gunneridae</taxon>
        <taxon>Pentapetalae</taxon>
        <taxon>rosids</taxon>
        <taxon>fabids</taxon>
        <taxon>Fabales</taxon>
        <taxon>Fabaceae</taxon>
        <taxon>Papilionoideae</taxon>
        <taxon>50 kb inversion clade</taxon>
        <taxon>NPAAA clade</taxon>
        <taxon>Hologalegina</taxon>
        <taxon>IRL clade</taxon>
        <taxon>Trifolieae</taxon>
        <taxon>Medicago</taxon>
    </lineage>
</organism>
<evidence type="ECO:0000256" key="4">
    <source>
        <dbReference type="ARBA" id="ARBA00022679"/>
    </source>
</evidence>
<dbReference type="InterPro" id="IPR007728">
    <property type="entry name" value="Pre-SET_dom"/>
</dbReference>
<dbReference type="InterPro" id="IPR046341">
    <property type="entry name" value="SET_dom_sf"/>
</dbReference>
<dbReference type="InterPro" id="IPR040689">
    <property type="entry name" value="SUVR5_Znf-C2H2_3rpt"/>
</dbReference>
<dbReference type="Gene3D" id="2.170.270.10">
    <property type="entry name" value="SET domain"/>
    <property type="match status" value="1"/>
</dbReference>
<keyword evidence="3 11" id="KW-0489">Methyltransferase</keyword>
<dbReference type="EC" id="2.1.1.43" evidence="11"/>
<proteinExistence type="predicted"/>
<keyword evidence="6" id="KW-0863">Zinc-finger</keyword>
<dbReference type="Pfam" id="PF18868">
    <property type="entry name" value="zf-C2H2_3rep"/>
    <property type="match status" value="1"/>
</dbReference>
<evidence type="ECO:0000256" key="5">
    <source>
        <dbReference type="ARBA" id="ARBA00022691"/>
    </source>
</evidence>